<reference evidence="1 2" key="1">
    <citation type="submission" date="2019-07" db="EMBL/GenBank/DDBJ databases">
        <title>Qingshengfaniella alkalisoli gen. nov., sp. nov., isolated from saline soil.</title>
        <authorList>
            <person name="Xu L."/>
            <person name="Huang X.-X."/>
            <person name="Sun J.-Q."/>
        </authorList>
    </citation>
    <scope>NUCLEOTIDE SEQUENCE [LARGE SCALE GENOMIC DNA]</scope>
    <source>
        <strain evidence="1 2">DSM 27279</strain>
    </source>
</reference>
<evidence type="ECO:0000313" key="2">
    <source>
        <dbReference type="Proteomes" id="UP000318405"/>
    </source>
</evidence>
<dbReference type="Gene3D" id="3.30.1540.10">
    <property type="entry name" value="formyl-coa transferase, domain 3"/>
    <property type="match status" value="1"/>
</dbReference>
<dbReference type="InterPro" id="IPR023606">
    <property type="entry name" value="CoA-Trfase_III_dom_1_sf"/>
</dbReference>
<dbReference type="InterPro" id="IPR003673">
    <property type="entry name" value="CoA-Trfase_fam_III"/>
</dbReference>
<proteinExistence type="predicted"/>
<dbReference type="GO" id="GO:0016740">
    <property type="term" value="F:transferase activity"/>
    <property type="evidence" value="ECO:0007669"/>
    <property type="project" value="UniProtKB-KW"/>
</dbReference>
<comment type="caution">
    <text evidence="1">The sequence shown here is derived from an EMBL/GenBank/DDBJ whole genome shotgun (WGS) entry which is preliminary data.</text>
</comment>
<keyword evidence="1" id="KW-0808">Transferase</keyword>
<dbReference type="AlphaFoldDB" id="A0A556A9I4"/>
<dbReference type="PANTHER" id="PTHR48229:SF1">
    <property type="entry name" value="ALPHA METHYLACYL-COA RACEMASE-RELATED"/>
    <property type="match status" value="1"/>
</dbReference>
<dbReference type="RefSeq" id="WP_143950732.1">
    <property type="nucleotide sequence ID" value="NZ_BAABMB010000003.1"/>
</dbReference>
<dbReference type="Pfam" id="PF02515">
    <property type="entry name" value="CoA_transf_3"/>
    <property type="match status" value="1"/>
</dbReference>
<dbReference type="Gene3D" id="3.40.50.10540">
    <property type="entry name" value="Crotonobetainyl-coa:carnitine coa-transferase, domain 1"/>
    <property type="match status" value="2"/>
</dbReference>
<protein>
    <submittedName>
        <fullName evidence="1">CoA transferase</fullName>
    </submittedName>
</protein>
<dbReference type="InterPro" id="IPR044855">
    <property type="entry name" value="CoA-Trfase_III_dom3_sf"/>
</dbReference>
<dbReference type="PANTHER" id="PTHR48229">
    <property type="entry name" value="CAIB/BAIF FAMILY ENZYME (AFU_ORTHOLOGUE AFUA_1G05360)-RELATED"/>
    <property type="match status" value="1"/>
</dbReference>
<dbReference type="InterPro" id="IPR052985">
    <property type="entry name" value="CoA-trans_III_biosynth/detox"/>
</dbReference>
<dbReference type="Proteomes" id="UP000318405">
    <property type="component" value="Unassembled WGS sequence"/>
</dbReference>
<accession>A0A556A9I4</accession>
<sequence length="463" mass="49552">MAIRAFSQTATGEVSIMGSDPFFRTPLRAGEVVSSILAATGVAINDIWELRGHARQKVCVSVSEAAATLRSMDYTRARGRDGAYRPIPLPAERAQAMGLCRPYRTRDGRWFLPHFSLGLGVRVLDVLGCSGTTEAIAAAVSTWDAAELEEAIAGVRACGGMVRTRKEWLAHPQGVHLAQRSVVELARTGPAPAEPLRAGSRPLSGIRVLDVTRIIAGPVASRGLAEHGADVLMVTARHLPQGPEHVRDTSHGKRSCFLDLRTPEGAARFAELVREADVIVNSYRPGALEALGFGMQELARLRPGIVQVSVSCYGLGGPFTHRGGWEQVAQAVTGICDAQGIATGAGEPRLVSPLVCDFTTGYLATYGAVLALGRRAREGGSWHVQVSLCRSAMFLQSQGLLSDFAAAPETLTEEQLAPLHVQEEGVYGDIQTLGPVLRLSETAPYWDKNTPKLGSGEPVWLPR</sequence>
<dbReference type="EMBL" id="VLTJ01000040">
    <property type="protein sequence ID" value="TSH89546.1"/>
    <property type="molecule type" value="Genomic_DNA"/>
</dbReference>
<dbReference type="OrthoDB" id="9058532at2"/>
<gene>
    <name evidence="1" type="ORF">FOZ76_23460</name>
</gene>
<dbReference type="SUPFAM" id="SSF89796">
    <property type="entry name" value="CoA-transferase family III (CaiB/BaiF)"/>
    <property type="match status" value="2"/>
</dbReference>
<keyword evidence="2" id="KW-1185">Reference proteome</keyword>
<organism evidence="1 2">
    <name type="scientific">Verticiella sediminum</name>
    <dbReference type="NCBI Taxonomy" id="1247510"/>
    <lineage>
        <taxon>Bacteria</taxon>
        <taxon>Pseudomonadati</taxon>
        <taxon>Pseudomonadota</taxon>
        <taxon>Betaproteobacteria</taxon>
        <taxon>Burkholderiales</taxon>
        <taxon>Alcaligenaceae</taxon>
        <taxon>Verticiella</taxon>
    </lineage>
</organism>
<evidence type="ECO:0000313" key="1">
    <source>
        <dbReference type="EMBL" id="TSH89546.1"/>
    </source>
</evidence>
<name>A0A556A9I4_9BURK</name>